<keyword evidence="2" id="KW-0812">Transmembrane</keyword>
<keyword evidence="2" id="KW-0472">Membrane</keyword>
<keyword evidence="2" id="KW-1133">Transmembrane helix</keyword>
<evidence type="ECO:0000313" key="4">
    <source>
        <dbReference type="Proteomes" id="UP000217211"/>
    </source>
</evidence>
<dbReference type="KEGG" id="esj:SJ05684_c30120"/>
<keyword evidence="1" id="KW-0233">DNA recombination</keyword>
<keyword evidence="4" id="KW-1185">Reference proteome</keyword>
<dbReference type="Gene3D" id="1.10.443.10">
    <property type="entry name" value="Intergrase catalytic core"/>
    <property type="match status" value="1"/>
</dbReference>
<name>A0A249PF46_9HYPH</name>
<dbReference type="eggNOG" id="COG0582">
    <property type="taxonomic scope" value="Bacteria"/>
</dbReference>
<evidence type="ECO:0000256" key="1">
    <source>
        <dbReference type="ARBA" id="ARBA00023172"/>
    </source>
</evidence>
<dbReference type="GO" id="GO:0015074">
    <property type="term" value="P:DNA integration"/>
    <property type="evidence" value="ECO:0007669"/>
    <property type="project" value="InterPro"/>
</dbReference>
<dbReference type="AlphaFoldDB" id="A0A249PF46"/>
<sequence length="421" mass="47720">MAIKAPGLKVRRRADGVAYYWVAKSSSPKAKEYKHKTVRLEGTPEEIEARCRGLQAEFREWLSGNGVDGKRGYDGTLKSVIRLYQQTPESPYHEIRSNTRAMYDESLGLLEKTVGARRLEKLTGLDFKRWYANFKQPAEDTEKQAERRAKLAEQGIILPPNGERVRRAYKAMQLLRIVIGFGVVLNITECFRLSAILKQIEFTSPKARTAAITFEQAQAVCNKAIEKGLLSIALAQALQFELTLRQIDVIGRWEKVTDAKAGGIVDRGQRWRDGLLWSDIDENGILIKTTSKVDDVVAEHDTMAYPFLRQIIDMVPPEKRVGPMIKCESTGMPYRYRFFSKKWREIANEAGVPADVWNRDSRAGGVTEGSDAGADLEHLRHHANHKNAQTTQRYNRKTLEKTQKVAELRVAHRGQKNVPAT</sequence>
<proteinExistence type="predicted"/>
<dbReference type="InterPro" id="IPR011010">
    <property type="entry name" value="DNA_brk_join_enz"/>
</dbReference>
<dbReference type="SUPFAM" id="SSF56349">
    <property type="entry name" value="DNA breaking-rejoining enzymes"/>
    <property type="match status" value="1"/>
</dbReference>
<dbReference type="EMBL" id="CP023067">
    <property type="protein sequence ID" value="ASY64436.1"/>
    <property type="molecule type" value="Genomic_DNA"/>
</dbReference>
<dbReference type="GO" id="GO:0003677">
    <property type="term" value="F:DNA binding"/>
    <property type="evidence" value="ECO:0007669"/>
    <property type="project" value="InterPro"/>
</dbReference>
<evidence type="ECO:0000313" key="3">
    <source>
        <dbReference type="EMBL" id="ASY64436.1"/>
    </source>
</evidence>
<reference evidence="3 4" key="1">
    <citation type="submission" date="2017-08" db="EMBL/GenBank/DDBJ databases">
        <title>Multipartite genome sequences of Sinorhizobium species nodulating soybeans.</title>
        <authorList>
            <person name="Tian C.F."/>
        </authorList>
    </citation>
    <scope>NUCLEOTIDE SEQUENCE [LARGE SCALE GENOMIC DNA]</scope>
    <source>
        <strain evidence="3 4">CCBAU 05684</strain>
    </source>
</reference>
<protein>
    <submittedName>
        <fullName evidence="3">Phage integrase</fullName>
    </submittedName>
</protein>
<evidence type="ECO:0000256" key="2">
    <source>
        <dbReference type="SAM" id="Phobius"/>
    </source>
</evidence>
<feature type="transmembrane region" description="Helical" evidence="2">
    <location>
        <begin position="174"/>
        <end position="197"/>
    </location>
</feature>
<dbReference type="OrthoDB" id="7800649at2"/>
<accession>A0A249PF46</accession>
<dbReference type="Proteomes" id="UP000217211">
    <property type="component" value="Chromosome"/>
</dbReference>
<dbReference type="RefSeq" id="WP_034853246.1">
    <property type="nucleotide sequence ID" value="NZ_AJQT01000026.1"/>
</dbReference>
<dbReference type="InterPro" id="IPR013762">
    <property type="entry name" value="Integrase-like_cat_sf"/>
</dbReference>
<dbReference type="GO" id="GO:0006310">
    <property type="term" value="P:DNA recombination"/>
    <property type="evidence" value="ECO:0007669"/>
    <property type="project" value="UniProtKB-KW"/>
</dbReference>
<gene>
    <name evidence="3" type="ORF">SJ05684_c30120</name>
</gene>
<organism evidence="3 4">
    <name type="scientific">Sinorhizobium sojae CCBAU 05684</name>
    <dbReference type="NCBI Taxonomy" id="716928"/>
    <lineage>
        <taxon>Bacteria</taxon>
        <taxon>Pseudomonadati</taxon>
        <taxon>Pseudomonadota</taxon>
        <taxon>Alphaproteobacteria</taxon>
        <taxon>Hyphomicrobiales</taxon>
        <taxon>Rhizobiaceae</taxon>
        <taxon>Sinorhizobium/Ensifer group</taxon>
        <taxon>Sinorhizobium</taxon>
    </lineage>
</organism>
<dbReference type="STRING" id="716928.GCA_000261485_01467"/>